<dbReference type="GO" id="GO:0007165">
    <property type="term" value="P:signal transduction"/>
    <property type="evidence" value="ECO:0007669"/>
    <property type="project" value="UniProtKB-KW"/>
</dbReference>
<keyword evidence="7" id="KW-0812">Transmembrane</keyword>
<evidence type="ECO:0000256" key="7">
    <source>
        <dbReference type="SAM" id="Phobius"/>
    </source>
</evidence>
<keyword evidence="7" id="KW-1133">Transmembrane helix</keyword>
<dbReference type="GO" id="GO:0006935">
    <property type="term" value="P:chemotaxis"/>
    <property type="evidence" value="ECO:0007669"/>
    <property type="project" value="UniProtKB-ARBA"/>
</dbReference>
<dbReference type="InterPro" id="IPR003660">
    <property type="entry name" value="HAMP_dom"/>
</dbReference>
<keyword evidence="5" id="KW-0175">Coiled coil</keyword>
<feature type="compositionally biased region" description="Polar residues" evidence="6">
    <location>
        <begin position="317"/>
        <end position="334"/>
    </location>
</feature>
<dbReference type="Gene3D" id="1.10.287.950">
    <property type="entry name" value="Methyl-accepting chemotaxis protein"/>
    <property type="match status" value="1"/>
</dbReference>
<sequence>MSFKNLSVGRKIGAVFTIISIAIAALGWFLTSEIGKLKDNILILTDTSLPSIVLVKDMQANATAIRRDQYYFISNIHHPDINTSLFSYNQRLAEMDNQLAQYEETLWSEEDVRHFNAVANAWKSYKSQKDIFIAAIKAKETEKANDLAQNSLNDFIELDKSLQSLFELNLSYTAQDRLKTLDRVSQTNTLTIAGILLILVFMIAMTVFLTRQICQPLKTTIVMAERIAAGDLTYQIDINAMGNDELGKLASACTLMQDRLRDLIHDISSAVTQLSAAIEEVSAVSEQTSQGMKQQQDEISMVAASMNQMHSTVNEVASNTDEASHSASTATENASRGGKHVRQNIQSIQQVAAEIENAGNMVEQLENDSASISMVVDVINGIAEQTNLLALNAAIEAARAGEQGRGFAVVADEVRSLAGKTQASTTEIITIIEQLQARAKGAGEATKQSCHLINDCVGQSQQTGNDITQIEQEVSQIASMAMQIASACSQQNSVTEELGRNVDSMRHSSAEVASGAGQTAQACVELSQLAVSLQDNVAQFKLT</sequence>
<evidence type="ECO:0000256" key="6">
    <source>
        <dbReference type="SAM" id="MobiDB-lite"/>
    </source>
</evidence>
<feature type="region of interest" description="Disordered" evidence="6">
    <location>
        <begin position="317"/>
        <end position="339"/>
    </location>
</feature>
<gene>
    <name evidence="10" type="ORF">BIT28_19500</name>
</gene>
<evidence type="ECO:0000256" key="3">
    <source>
        <dbReference type="ARBA" id="ARBA00029447"/>
    </source>
</evidence>
<proteinExistence type="inferred from homology"/>
<comment type="subcellular location">
    <subcellularLocation>
        <location evidence="1">Membrane</location>
    </subcellularLocation>
</comment>
<dbReference type="PANTHER" id="PTHR32089:SF120">
    <property type="entry name" value="METHYL-ACCEPTING CHEMOTAXIS PROTEIN TLPQ"/>
    <property type="match status" value="1"/>
</dbReference>
<organism evidence="10 11">
    <name type="scientific">Photobacterium proteolyticum</name>
    <dbReference type="NCBI Taxonomy" id="1903952"/>
    <lineage>
        <taxon>Bacteria</taxon>
        <taxon>Pseudomonadati</taxon>
        <taxon>Pseudomonadota</taxon>
        <taxon>Gammaproteobacteria</taxon>
        <taxon>Vibrionales</taxon>
        <taxon>Vibrionaceae</taxon>
        <taxon>Photobacterium</taxon>
    </lineage>
</organism>
<dbReference type="EMBL" id="MJIL01000085">
    <property type="protein sequence ID" value="OLQ74071.1"/>
    <property type="molecule type" value="Genomic_DNA"/>
</dbReference>
<feature type="domain" description="HAMP" evidence="9">
    <location>
        <begin position="211"/>
        <end position="265"/>
    </location>
</feature>
<dbReference type="InterPro" id="IPR004089">
    <property type="entry name" value="MCPsignal_dom"/>
</dbReference>
<accession>A0A1Q9GHW5</accession>
<feature type="transmembrane region" description="Helical" evidence="7">
    <location>
        <begin position="189"/>
        <end position="209"/>
    </location>
</feature>
<evidence type="ECO:0000259" key="9">
    <source>
        <dbReference type="PROSITE" id="PS50885"/>
    </source>
</evidence>
<dbReference type="SUPFAM" id="SSF58104">
    <property type="entry name" value="Methyl-accepting chemotaxis protein (MCP) signaling domain"/>
    <property type="match status" value="1"/>
</dbReference>
<evidence type="ECO:0000256" key="1">
    <source>
        <dbReference type="ARBA" id="ARBA00004370"/>
    </source>
</evidence>
<dbReference type="InterPro" id="IPR024478">
    <property type="entry name" value="HlyB_4HB_MCP"/>
</dbReference>
<evidence type="ECO:0000313" key="11">
    <source>
        <dbReference type="Proteomes" id="UP000186905"/>
    </source>
</evidence>
<protein>
    <submittedName>
        <fullName evidence="10">Chemotaxis protein</fullName>
    </submittedName>
</protein>
<evidence type="ECO:0000259" key="8">
    <source>
        <dbReference type="PROSITE" id="PS50111"/>
    </source>
</evidence>
<dbReference type="Pfam" id="PF12729">
    <property type="entry name" value="4HB_MCP_1"/>
    <property type="match status" value="1"/>
</dbReference>
<dbReference type="Proteomes" id="UP000186905">
    <property type="component" value="Unassembled WGS sequence"/>
</dbReference>
<dbReference type="Pfam" id="PF00672">
    <property type="entry name" value="HAMP"/>
    <property type="match status" value="1"/>
</dbReference>
<evidence type="ECO:0000313" key="10">
    <source>
        <dbReference type="EMBL" id="OLQ74071.1"/>
    </source>
</evidence>
<comment type="caution">
    <text evidence="10">The sequence shown here is derived from an EMBL/GenBank/DDBJ whole genome shotgun (WGS) entry which is preliminary data.</text>
</comment>
<dbReference type="SMART" id="SM00304">
    <property type="entry name" value="HAMP"/>
    <property type="match status" value="2"/>
</dbReference>
<dbReference type="RefSeq" id="WP_075765996.1">
    <property type="nucleotide sequence ID" value="NZ_MJIL01000085.1"/>
</dbReference>
<dbReference type="AlphaFoldDB" id="A0A1Q9GHW5"/>
<feature type="coiled-coil region" evidence="5">
    <location>
        <begin position="85"/>
        <end position="112"/>
    </location>
</feature>
<dbReference type="PROSITE" id="PS50111">
    <property type="entry name" value="CHEMOTAXIS_TRANSDUC_2"/>
    <property type="match status" value="1"/>
</dbReference>
<evidence type="ECO:0000256" key="2">
    <source>
        <dbReference type="ARBA" id="ARBA00023224"/>
    </source>
</evidence>
<dbReference type="OrthoDB" id="7054443at2"/>
<name>A0A1Q9GHW5_9GAMM</name>
<feature type="transmembrane region" description="Helical" evidence="7">
    <location>
        <begin position="12"/>
        <end position="30"/>
    </location>
</feature>
<dbReference type="Pfam" id="PF00015">
    <property type="entry name" value="MCPsignal"/>
    <property type="match status" value="1"/>
</dbReference>
<evidence type="ECO:0000256" key="5">
    <source>
        <dbReference type="SAM" id="Coils"/>
    </source>
</evidence>
<dbReference type="GO" id="GO:0016020">
    <property type="term" value="C:membrane"/>
    <property type="evidence" value="ECO:0007669"/>
    <property type="project" value="UniProtKB-SubCell"/>
</dbReference>
<dbReference type="PANTHER" id="PTHR32089">
    <property type="entry name" value="METHYL-ACCEPTING CHEMOTAXIS PROTEIN MCPB"/>
    <property type="match status" value="1"/>
</dbReference>
<keyword evidence="7" id="KW-0472">Membrane</keyword>
<keyword evidence="11" id="KW-1185">Reference proteome</keyword>
<dbReference type="STRING" id="1903952.BIT28_19500"/>
<comment type="similarity">
    <text evidence="3">Belongs to the methyl-accepting chemotaxis (MCP) protein family.</text>
</comment>
<reference evidence="10 11" key="1">
    <citation type="submission" date="2016-09" db="EMBL/GenBank/DDBJ databases">
        <title>Photobacterium proteolyticum sp. nov. a protease producing bacterium isolated from ocean sediments of Laizhou Bay.</title>
        <authorList>
            <person name="Li Y."/>
        </authorList>
    </citation>
    <scope>NUCLEOTIDE SEQUENCE [LARGE SCALE GENOMIC DNA]</scope>
    <source>
        <strain evidence="10 11">13-12</strain>
    </source>
</reference>
<keyword evidence="2 4" id="KW-0807">Transducer</keyword>
<evidence type="ECO:0000256" key="4">
    <source>
        <dbReference type="PROSITE-ProRule" id="PRU00284"/>
    </source>
</evidence>
<dbReference type="CDD" id="cd06225">
    <property type="entry name" value="HAMP"/>
    <property type="match status" value="1"/>
</dbReference>
<feature type="domain" description="Methyl-accepting transducer" evidence="8">
    <location>
        <begin position="270"/>
        <end position="506"/>
    </location>
</feature>
<dbReference type="FunFam" id="1.10.287.950:FF:000001">
    <property type="entry name" value="Methyl-accepting chemotaxis sensory transducer"/>
    <property type="match status" value="1"/>
</dbReference>
<dbReference type="CDD" id="cd11386">
    <property type="entry name" value="MCP_signal"/>
    <property type="match status" value="1"/>
</dbReference>
<dbReference type="SMART" id="SM00283">
    <property type="entry name" value="MA"/>
    <property type="match status" value="1"/>
</dbReference>
<dbReference type="PROSITE" id="PS50885">
    <property type="entry name" value="HAMP"/>
    <property type="match status" value="1"/>
</dbReference>